<dbReference type="Ensembl" id="ENSOMYT00000157296.1">
    <property type="protein sequence ID" value="ENSOMYP00000107365.1"/>
    <property type="gene ID" value="ENSOMYG00000037021.2"/>
</dbReference>
<keyword evidence="9" id="KW-0106">Calcium</keyword>
<dbReference type="InterPro" id="IPR001711">
    <property type="entry name" value="PLipase_C_Pinositol-sp_Y"/>
</dbReference>
<dbReference type="GO" id="GO:0005737">
    <property type="term" value="C:cytoplasm"/>
    <property type="evidence" value="ECO:0007669"/>
    <property type="project" value="UniProtKB-SubCell"/>
</dbReference>
<comment type="cofactor">
    <cofactor evidence="1">
        <name>Ca(2+)</name>
        <dbReference type="ChEBI" id="CHEBI:29108"/>
    </cofactor>
</comment>
<dbReference type="Pfam" id="PF00387">
    <property type="entry name" value="PI-PLC-Y"/>
    <property type="match status" value="1"/>
</dbReference>
<dbReference type="SUPFAM" id="SSF50729">
    <property type="entry name" value="PH domain-like"/>
    <property type="match status" value="1"/>
</dbReference>
<evidence type="ECO:0000256" key="2">
    <source>
        <dbReference type="ARBA" id="ARBA00004170"/>
    </source>
</evidence>
<dbReference type="GeneTree" id="ENSGT00940000156993"/>
<keyword evidence="7" id="KW-0677">Repeat</keyword>
<evidence type="ECO:0000256" key="9">
    <source>
        <dbReference type="ARBA" id="ARBA00022837"/>
    </source>
</evidence>
<dbReference type="Gene3D" id="2.30.29.30">
    <property type="entry name" value="Pleckstrin-homology domain (PH domain)/Phosphotyrosine-binding domain (PTB)"/>
    <property type="match status" value="1"/>
</dbReference>
<dbReference type="InterPro" id="IPR039504">
    <property type="entry name" value="PLC-delta3_EF-hand"/>
</dbReference>
<reference evidence="21" key="2">
    <citation type="submission" date="2025-08" db="UniProtKB">
        <authorList>
            <consortium name="Ensembl"/>
        </authorList>
    </citation>
    <scope>IDENTIFICATION</scope>
</reference>
<feature type="transmembrane region" description="Helical" evidence="16">
    <location>
        <begin position="86"/>
        <end position="107"/>
    </location>
</feature>
<dbReference type="InterPro" id="IPR001192">
    <property type="entry name" value="PI-PLC_fam"/>
</dbReference>
<keyword evidence="16" id="KW-0812">Transmembrane</keyword>
<dbReference type="SUPFAM" id="SSF47473">
    <property type="entry name" value="EF-hand"/>
    <property type="match status" value="1"/>
</dbReference>
<keyword evidence="11 15" id="KW-0443">Lipid metabolism</keyword>
<dbReference type="GO" id="GO:0035556">
    <property type="term" value="P:intracellular signal transduction"/>
    <property type="evidence" value="ECO:0007669"/>
    <property type="project" value="InterPro"/>
</dbReference>
<dbReference type="Pfam" id="PF14788">
    <property type="entry name" value="EF-hand_10"/>
    <property type="match status" value="1"/>
</dbReference>
<evidence type="ECO:0000313" key="22">
    <source>
        <dbReference type="Proteomes" id="UP000694395"/>
    </source>
</evidence>
<reference evidence="21" key="3">
    <citation type="submission" date="2025-09" db="UniProtKB">
        <authorList>
            <consortium name="Ensembl"/>
        </authorList>
    </citation>
    <scope>IDENTIFICATION</scope>
</reference>
<dbReference type="InterPro" id="IPR001849">
    <property type="entry name" value="PH_domain"/>
</dbReference>
<dbReference type="PROSITE" id="PS50222">
    <property type="entry name" value="EF_HAND_2"/>
    <property type="match status" value="1"/>
</dbReference>
<dbReference type="GO" id="GO:0005886">
    <property type="term" value="C:plasma membrane"/>
    <property type="evidence" value="ECO:0007669"/>
    <property type="project" value="TreeGrafter"/>
</dbReference>
<dbReference type="SUPFAM" id="SSF51695">
    <property type="entry name" value="PLC-like phosphodiesterases"/>
    <property type="match status" value="1"/>
</dbReference>
<dbReference type="InterPro" id="IPR035892">
    <property type="entry name" value="C2_domain_sf"/>
</dbReference>
<dbReference type="InterPro" id="IPR011993">
    <property type="entry name" value="PH-like_dom_sf"/>
</dbReference>
<dbReference type="Pfam" id="PF00168">
    <property type="entry name" value="C2"/>
    <property type="match status" value="1"/>
</dbReference>
<dbReference type="PRINTS" id="PR00390">
    <property type="entry name" value="PHPHLIPASEC"/>
</dbReference>
<keyword evidence="6" id="KW-0479">Metal-binding</keyword>
<keyword evidence="13" id="KW-0807">Transducer</keyword>
<feature type="domain" description="PH" evidence="17">
    <location>
        <begin position="122"/>
        <end position="233"/>
    </location>
</feature>
<dbReference type="SMART" id="SM00239">
    <property type="entry name" value="C2"/>
    <property type="match status" value="1"/>
</dbReference>
<name>A0A8K9WKU9_ONCMY</name>
<dbReference type="FunFam" id="2.60.40.150:FF:000058">
    <property type="entry name" value="Phosphoinositide phospholipase C"/>
    <property type="match status" value="1"/>
</dbReference>
<dbReference type="FunFam" id="2.30.29.30:FF:000088">
    <property type="entry name" value="Phosphoinositide phospholipase C"/>
    <property type="match status" value="1"/>
</dbReference>
<dbReference type="PROSITE" id="PS50008">
    <property type="entry name" value="PIPLC_Y_DOMAIN"/>
    <property type="match status" value="1"/>
</dbReference>
<keyword evidence="16" id="KW-1133">Transmembrane helix</keyword>
<dbReference type="InterPro" id="IPR011992">
    <property type="entry name" value="EF-hand-dom_pair"/>
</dbReference>
<evidence type="ECO:0000256" key="15">
    <source>
        <dbReference type="RuleBase" id="RU361133"/>
    </source>
</evidence>
<comment type="subcellular location">
    <subcellularLocation>
        <location evidence="3">Cytoplasm</location>
    </subcellularLocation>
    <subcellularLocation>
        <location evidence="2">Membrane</location>
        <topology evidence="2">Peripheral membrane protein</topology>
    </subcellularLocation>
</comment>
<dbReference type="PANTHER" id="PTHR10336:SF153">
    <property type="entry name" value="PHOSPHOINOSITIDE PHOSPHOLIPASE C"/>
    <property type="match status" value="1"/>
</dbReference>
<comment type="catalytic activity">
    <reaction evidence="14">
        <text>a 1,2-diacyl-sn-glycero-3-phospho-(1D-myo-inositol-4,5-bisphosphate) + H2O = 1D-myo-inositol 1,4,5-trisphosphate + a 1,2-diacyl-sn-glycerol + H(+)</text>
        <dbReference type="Rhea" id="RHEA:33179"/>
        <dbReference type="ChEBI" id="CHEBI:15377"/>
        <dbReference type="ChEBI" id="CHEBI:15378"/>
        <dbReference type="ChEBI" id="CHEBI:17815"/>
        <dbReference type="ChEBI" id="CHEBI:58456"/>
        <dbReference type="ChEBI" id="CHEBI:203600"/>
        <dbReference type="EC" id="3.1.4.11"/>
    </reaction>
    <physiologicalReaction direction="left-to-right" evidence="14">
        <dbReference type="Rhea" id="RHEA:33180"/>
    </physiologicalReaction>
</comment>
<proteinExistence type="predicted"/>
<evidence type="ECO:0000256" key="16">
    <source>
        <dbReference type="SAM" id="Phobius"/>
    </source>
</evidence>
<evidence type="ECO:0000256" key="14">
    <source>
        <dbReference type="ARBA" id="ARBA00023674"/>
    </source>
</evidence>
<evidence type="ECO:0000259" key="17">
    <source>
        <dbReference type="PROSITE" id="PS50003"/>
    </source>
</evidence>
<dbReference type="SMART" id="SM00148">
    <property type="entry name" value="PLCXc"/>
    <property type="match status" value="1"/>
</dbReference>
<dbReference type="CDD" id="cd00275">
    <property type="entry name" value="C2_PLC_like"/>
    <property type="match status" value="1"/>
</dbReference>
<dbReference type="AlphaFoldDB" id="A0A8K9WKU9"/>
<evidence type="ECO:0000256" key="13">
    <source>
        <dbReference type="ARBA" id="ARBA00023224"/>
    </source>
</evidence>
<feature type="domain" description="C2" evidence="18">
    <location>
        <begin position="655"/>
        <end position="784"/>
    </location>
</feature>
<dbReference type="SMART" id="SM00149">
    <property type="entry name" value="PLCYc"/>
    <property type="match status" value="1"/>
</dbReference>
<dbReference type="Gene3D" id="2.60.40.150">
    <property type="entry name" value="C2 domain"/>
    <property type="match status" value="1"/>
</dbReference>
<evidence type="ECO:0000259" key="18">
    <source>
        <dbReference type="PROSITE" id="PS50004"/>
    </source>
</evidence>
<accession>A0A8K9WKU9</accession>
<dbReference type="Gene3D" id="1.10.238.10">
    <property type="entry name" value="EF-hand"/>
    <property type="match status" value="2"/>
</dbReference>
<protein>
    <recommendedName>
        <fullName evidence="4 15">Phosphoinositide phospholipase C</fullName>
        <ecNumber evidence="4 15">3.1.4.11</ecNumber>
    </recommendedName>
</protein>
<dbReference type="SUPFAM" id="SSF49562">
    <property type="entry name" value="C2 domain (Calcium/lipid-binding domain, CaLB)"/>
    <property type="match status" value="1"/>
</dbReference>
<dbReference type="InterPro" id="IPR018247">
    <property type="entry name" value="EF_Hand_1_Ca_BS"/>
</dbReference>
<dbReference type="PANTHER" id="PTHR10336">
    <property type="entry name" value="PHOSPHOINOSITIDE-SPECIFIC PHOSPHOLIPASE C FAMILY PROTEIN"/>
    <property type="match status" value="1"/>
</dbReference>
<feature type="domain" description="EF-hand" evidence="20">
    <location>
        <begin position="252"/>
        <end position="287"/>
    </location>
</feature>
<feature type="transmembrane region" description="Helical" evidence="16">
    <location>
        <begin position="16"/>
        <end position="35"/>
    </location>
</feature>
<dbReference type="Proteomes" id="UP000694395">
    <property type="component" value="Chromosome 16"/>
</dbReference>
<evidence type="ECO:0000256" key="8">
    <source>
        <dbReference type="ARBA" id="ARBA00022801"/>
    </source>
</evidence>
<feature type="domain" description="PI-PLC Y-box" evidence="19">
    <location>
        <begin position="540"/>
        <end position="654"/>
    </location>
</feature>
<dbReference type="EC" id="3.1.4.11" evidence="4 15"/>
<evidence type="ECO:0000313" key="21">
    <source>
        <dbReference type="Ensembl" id="ENSOMYP00000107365.1"/>
    </source>
</evidence>
<evidence type="ECO:0000256" key="3">
    <source>
        <dbReference type="ARBA" id="ARBA00004496"/>
    </source>
</evidence>
<evidence type="ECO:0000259" key="19">
    <source>
        <dbReference type="PROSITE" id="PS50008"/>
    </source>
</evidence>
<keyword evidence="22" id="KW-1185">Reference proteome</keyword>
<dbReference type="InterPro" id="IPR000909">
    <property type="entry name" value="PLipase_C_PInositol-sp_X_dom"/>
</dbReference>
<dbReference type="FunFam" id="1.10.238.10:FF:000005">
    <property type="entry name" value="Phosphoinositide phospholipase C"/>
    <property type="match status" value="1"/>
</dbReference>
<keyword evidence="8 15" id="KW-0378">Hydrolase</keyword>
<dbReference type="PROSITE" id="PS50003">
    <property type="entry name" value="PH_DOMAIN"/>
    <property type="match status" value="1"/>
</dbReference>
<evidence type="ECO:0000256" key="11">
    <source>
        <dbReference type="ARBA" id="ARBA00023098"/>
    </source>
</evidence>
<evidence type="ECO:0000256" key="1">
    <source>
        <dbReference type="ARBA" id="ARBA00001913"/>
    </source>
</evidence>
<evidence type="ECO:0000256" key="6">
    <source>
        <dbReference type="ARBA" id="ARBA00022723"/>
    </source>
</evidence>
<feature type="transmembrane region" description="Helical" evidence="16">
    <location>
        <begin position="47"/>
        <end position="65"/>
    </location>
</feature>
<reference evidence="21" key="1">
    <citation type="submission" date="2020-07" db="EMBL/GenBank/DDBJ databases">
        <title>A long reads based de novo assembly of the rainbow trout Arlee double haploid line genome.</title>
        <authorList>
            <person name="Gao G."/>
            <person name="Palti Y."/>
        </authorList>
    </citation>
    <scope>NUCLEOTIDE SEQUENCE [LARGE SCALE GENOMIC DNA]</scope>
</reference>
<dbReference type="PROSITE" id="PS50007">
    <property type="entry name" value="PIPLC_X_DOMAIN"/>
    <property type="match status" value="1"/>
</dbReference>
<evidence type="ECO:0000256" key="7">
    <source>
        <dbReference type="ARBA" id="ARBA00022737"/>
    </source>
</evidence>
<evidence type="ECO:0000256" key="12">
    <source>
        <dbReference type="ARBA" id="ARBA00023136"/>
    </source>
</evidence>
<dbReference type="InterPro" id="IPR002048">
    <property type="entry name" value="EF_hand_dom"/>
</dbReference>
<dbReference type="PROSITE" id="PS00018">
    <property type="entry name" value="EF_HAND_1"/>
    <property type="match status" value="1"/>
</dbReference>
<sequence>MAINLKHLAGNIASRYPVLSLSVSIFLSFPCYAPLPVAPFLFCSPFSPSLSFTFISTSLSFALPLSPSTPLHLSPPFPLPSHAPSLSVLLIVLFSLFSLCLSLSLYISLSPCPGVEEDEDVKVMLKGSSMVKVRSPRWQRRRTLKLLDDGVTVWCESDKFSSRSKAQQSFSVTDVECVREGLQSETLRQLTGSIPEGQCLTVVFKGARKSLDLRCHTDEEAQRWARGIRTLQERKLSYEEVQGLLTMINIDLNEEYARNLFKKCDRSCDGRLDHGEIEVFCRELLRRPDLDAVFSRYSANGCVLSTVDLKDFLKDQGEDSSLIHAQSLILTYELNEWAQKNGYMTPNGFTMYMLSKENNVFDPDHARVYQDMTRSLAHYFISSSHNTYLTSDQVTGYSSTEAYIRALNQGCRCVELDCWDGDKGQPVIYHGHTLTSKVPFTEVIETIAEYAFKASPYPLILSLENHCSVEQQAVMARHLRSILGDKLLTKPLNEQQLQSLPSPEVGTTTMLLLYIPILHYTTLLLFYNAVVLKLFDSPELSDLVVYTRSVPFKGFDQAAKKPPTEMSSFSESEALKHVKESGKHFVRHNSHQLSRIYPSGQRLQSSNYDPQDMWNGGCQIVALNFQTAGEEMDLNRGRFLPNGLCGYILKPSFLTRPDCNFNPENTGGGPGHDPTLLTIRVISAQQLPKPEWDKPSSIVDPQVWVETHGVPIDNNKKMSPRVDNNGFNPRWDCTFNFTLHVPELALVRFMVEDHDFTSRNDFLGQFTLPFTSLRTGYRHVHLLKVDGSSLSPTSLFIHVKVTPFHSHLNFDNSASASLTVLFFKENMKTNHCSWFLPT</sequence>
<dbReference type="GO" id="GO:0004435">
    <property type="term" value="F:phosphatidylinositol-4,5-bisphosphate phospholipase C activity"/>
    <property type="evidence" value="ECO:0007669"/>
    <property type="project" value="UniProtKB-EC"/>
</dbReference>
<keyword evidence="10 15" id="KW-0442">Lipid degradation</keyword>
<evidence type="ECO:0000256" key="10">
    <source>
        <dbReference type="ARBA" id="ARBA00022963"/>
    </source>
</evidence>
<dbReference type="InterPro" id="IPR017946">
    <property type="entry name" value="PLC-like_Pdiesterase_TIM-brl"/>
</dbReference>
<evidence type="ECO:0000259" key="20">
    <source>
        <dbReference type="PROSITE" id="PS50222"/>
    </source>
</evidence>
<organism evidence="21 22">
    <name type="scientific">Oncorhynchus mykiss</name>
    <name type="common">Rainbow trout</name>
    <name type="synonym">Salmo gairdneri</name>
    <dbReference type="NCBI Taxonomy" id="8022"/>
    <lineage>
        <taxon>Eukaryota</taxon>
        <taxon>Metazoa</taxon>
        <taxon>Chordata</taxon>
        <taxon>Craniata</taxon>
        <taxon>Vertebrata</taxon>
        <taxon>Euteleostomi</taxon>
        <taxon>Actinopterygii</taxon>
        <taxon>Neopterygii</taxon>
        <taxon>Teleostei</taxon>
        <taxon>Protacanthopterygii</taxon>
        <taxon>Salmoniformes</taxon>
        <taxon>Salmonidae</taxon>
        <taxon>Salmoninae</taxon>
        <taxon>Oncorhynchus</taxon>
    </lineage>
</organism>
<evidence type="ECO:0000256" key="4">
    <source>
        <dbReference type="ARBA" id="ARBA00012368"/>
    </source>
</evidence>
<dbReference type="GO" id="GO:0005509">
    <property type="term" value="F:calcium ion binding"/>
    <property type="evidence" value="ECO:0007669"/>
    <property type="project" value="InterPro"/>
</dbReference>
<keyword evidence="5" id="KW-0963">Cytoplasm</keyword>
<dbReference type="InterPro" id="IPR000008">
    <property type="entry name" value="C2_dom"/>
</dbReference>
<dbReference type="GO" id="GO:0016042">
    <property type="term" value="P:lipid catabolic process"/>
    <property type="evidence" value="ECO:0007669"/>
    <property type="project" value="UniProtKB-KW"/>
</dbReference>
<evidence type="ECO:0000256" key="5">
    <source>
        <dbReference type="ARBA" id="ARBA00022490"/>
    </source>
</evidence>
<keyword evidence="12 16" id="KW-0472">Membrane</keyword>
<dbReference type="Gene3D" id="3.20.20.190">
    <property type="entry name" value="Phosphatidylinositol (PI) phosphodiesterase"/>
    <property type="match status" value="1"/>
</dbReference>
<dbReference type="Pfam" id="PF00388">
    <property type="entry name" value="PI-PLC-X"/>
    <property type="match status" value="1"/>
</dbReference>
<dbReference type="PROSITE" id="PS50004">
    <property type="entry name" value="C2"/>
    <property type="match status" value="1"/>
</dbReference>